<gene>
    <name evidence="2" type="ORF">HW555_001945</name>
</gene>
<dbReference type="EMBL" id="JACKWZ010000017">
    <property type="protein sequence ID" value="KAF9422355.1"/>
    <property type="molecule type" value="Genomic_DNA"/>
</dbReference>
<organism evidence="2 3">
    <name type="scientific">Spodoptera exigua</name>
    <name type="common">Beet armyworm</name>
    <name type="synonym">Noctua fulgens</name>
    <dbReference type="NCBI Taxonomy" id="7107"/>
    <lineage>
        <taxon>Eukaryota</taxon>
        <taxon>Metazoa</taxon>
        <taxon>Ecdysozoa</taxon>
        <taxon>Arthropoda</taxon>
        <taxon>Hexapoda</taxon>
        <taxon>Insecta</taxon>
        <taxon>Pterygota</taxon>
        <taxon>Neoptera</taxon>
        <taxon>Endopterygota</taxon>
        <taxon>Lepidoptera</taxon>
        <taxon>Glossata</taxon>
        <taxon>Ditrysia</taxon>
        <taxon>Noctuoidea</taxon>
        <taxon>Noctuidae</taxon>
        <taxon>Amphipyrinae</taxon>
        <taxon>Spodoptera</taxon>
    </lineage>
</organism>
<sequence length="250" mass="28970">MEKSLTSITMLPVIEINVCLELKSKLCILCLVLTSHTLLACWSTGKYYDWQTTSVKGPIRDGTYFETKLNPSYRYLPYKQRYLHMGLHGFDLFPQVARNWTDWYTKESKRQKEVSYINERNKKKVLADRGADWPTLPGWADLGEGLDGSPVPPWAYTVKHMGLPQACMQPIQSFGFCLDTSLNNKEKIGYGYNPYYGICFRYITNECHFNLNFFATLEQCEAYCVESPPNSNCNKDTNIPIDYTYIYDQK</sequence>
<evidence type="ECO:0000259" key="1">
    <source>
        <dbReference type="PROSITE" id="PS50279"/>
    </source>
</evidence>
<dbReference type="InterPro" id="IPR036880">
    <property type="entry name" value="Kunitz_BPTI_sf"/>
</dbReference>
<keyword evidence="3" id="KW-1185">Reference proteome</keyword>
<reference evidence="2" key="1">
    <citation type="submission" date="2020-08" db="EMBL/GenBank/DDBJ databases">
        <title>Spodoptera exigua strain:BAW_Kor-Di-RS1 Genome sequencing and assembly.</title>
        <authorList>
            <person name="Kim J."/>
            <person name="Nam H.Y."/>
            <person name="Kwon M."/>
            <person name="Choi J.H."/>
            <person name="Cho S.R."/>
            <person name="Kim G.-H."/>
        </authorList>
    </citation>
    <scope>NUCLEOTIDE SEQUENCE</scope>
    <source>
        <strain evidence="2">BAW_Kor-Di-RS1</strain>
        <tissue evidence="2">Whole-body</tissue>
    </source>
</reference>
<accession>A0A835GPC9</accession>
<dbReference type="SUPFAM" id="SSF57362">
    <property type="entry name" value="BPTI-like"/>
    <property type="match status" value="1"/>
</dbReference>
<dbReference type="InterPro" id="IPR002223">
    <property type="entry name" value="Kunitz_BPTI"/>
</dbReference>
<dbReference type="GO" id="GO:0004867">
    <property type="term" value="F:serine-type endopeptidase inhibitor activity"/>
    <property type="evidence" value="ECO:0007669"/>
    <property type="project" value="InterPro"/>
</dbReference>
<dbReference type="Gene3D" id="4.10.410.10">
    <property type="entry name" value="Pancreatic trypsin inhibitor Kunitz domain"/>
    <property type="match status" value="1"/>
</dbReference>
<dbReference type="Proteomes" id="UP000648187">
    <property type="component" value="Unassembled WGS sequence"/>
</dbReference>
<feature type="domain" description="BPTI/Kunitz inhibitor" evidence="1">
    <location>
        <begin position="167"/>
        <end position="224"/>
    </location>
</feature>
<proteinExistence type="predicted"/>
<evidence type="ECO:0000313" key="3">
    <source>
        <dbReference type="Proteomes" id="UP000648187"/>
    </source>
</evidence>
<dbReference type="PROSITE" id="PS50279">
    <property type="entry name" value="BPTI_KUNITZ_2"/>
    <property type="match status" value="1"/>
</dbReference>
<protein>
    <recommendedName>
        <fullName evidence="1">BPTI/Kunitz inhibitor domain-containing protein</fullName>
    </recommendedName>
</protein>
<comment type="caution">
    <text evidence="2">The sequence shown here is derived from an EMBL/GenBank/DDBJ whole genome shotgun (WGS) entry which is preliminary data.</text>
</comment>
<evidence type="ECO:0000313" key="2">
    <source>
        <dbReference type="EMBL" id="KAF9422355.1"/>
    </source>
</evidence>
<dbReference type="AlphaFoldDB" id="A0A835GPC9"/>
<name>A0A835GPC9_SPOEX</name>